<feature type="domain" description="Gp5/Type VI secretion system Vgr protein OB-fold" evidence="1">
    <location>
        <begin position="17"/>
        <end position="83"/>
    </location>
</feature>
<dbReference type="InterPro" id="IPR037026">
    <property type="entry name" value="Vgr_OB-fold_dom_sf"/>
</dbReference>
<dbReference type="NCBIfam" id="TIGR01644">
    <property type="entry name" value="phage_P2_V"/>
    <property type="match status" value="1"/>
</dbReference>
<dbReference type="Pfam" id="PF04717">
    <property type="entry name" value="Phage_base_V"/>
    <property type="match status" value="1"/>
</dbReference>
<proteinExistence type="predicted"/>
<sequence length="179" mass="18281">MSDPSDTQRLIGDAIRLGTIETVDRAAATCTVRIGDLLTDEVPWLAFRAGGSCAWSPPTIGEQCLLLCPEGDTASGVVLLGLYSDANPAPSSADKLDLLRFADGAEISYDAVAHRLTAKLPAGGSATIDAPGGIELIGPVTITGKVTVSDDVVADGISLKSHVHAGVQSGGAKTLVPFK</sequence>
<accession>A0ABW4TTA4</accession>
<comment type="caution">
    <text evidence="2">The sequence shown here is derived from an EMBL/GenBank/DDBJ whole genome shotgun (WGS) entry which is preliminary data.</text>
</comment>
<keyword evidence="3" id="KW-1185">Reference proteome</keyword>
<evidence type="ECO:0000313" key="2">
    <source>
        <dbReference type="EMBL" id="MFD1949905.1"/>
    </source>
</evidence>
<dbReference type="Pfam" id="PF18946">
    <property type="entry name" value="Apex"/>
    <property type="match status" value="1"/>
</dbReference>
<dbReference type="RefSeq" id="WP_380927614.1">
    <property type="nucleotide sequence ID" value="NZ_JBHUGS010000001.1"/>
</dbReference>
<organism evidence="2 3">
    <name type="scientific">Sphingomonas arantia</name>
    <dbReference type="NCBI Taxonomy" id="1460676"/>
    <lineage>
        <taxon>Bacteria</taxon>
        <taxon>Pseudomonadati</taxon>
        <taxon>Pseudomonadota</taxon>
        <taxon>Alphaproteobacteria</taxon>
        <taxon>Sphingomonadales</taxon>
        <taxon>Sphingomonadaceae</taxon>
        <taxon>Sphingomonas</taxon>
    </lineage>
</organism>
<dbReference type="Gene3D" id="2.40.50.230">
    <property type="entry name" value="Gp5 N-terminal domain"/>
    <property type="match status" value="1"/>
</dbReference>
<evidence type="ECO:0000313" key="3">
    <source>
        <dbReference type="Proteomes" id="UP001597400"/>
    </source>
</evidence>
<dbReference type="EMBL" id="JBHUGS010000001">
    <property type="protein sequence ID" value="MFD1949905.1"/>
    <property type="molecule type" value="Genomic_DNA"/>
</dbReference>
<dbReference type="InterPro" id="IPR013046">
    <property type="entry name" value="GpV/Gp45"/>
</dbReference>
<evidence type="ECO:0000259" key="1">
    <source>
        <dbReference type="Pfam" id="PF04717"/>
    </source>
</evidence>
<dbReference type="Gene3D" id="6.20.150.10">
    <property type="match status" value="1"/>
</dbReference>
<dbReference type="Proteomes" id="UP001597400">
    <property type="component" value="Unassembled WGS sequence"/>
</dbReference>
<name>A0ABW4TTA4_9SPHN</name>
<gene>
    <name evidence="2" type="ORF">ACFSGX_03865</name>
</gene>
<reference evidence="3" key="1">
    <citation type="journal article" date="2019" name="Int. J. Syst. Evol. Microbiol.">
        <title>The Global Catalogue of Microorganisms (GCM) 10K type strain sequencing project: providing services to taxonomists for standard genome sequencing and annotation.</title>
        <authorList>
            <consortium name="The Broad Institute Genomics Platform"/>
            <consortium name="The Broad Institute Genome Sequencing Center for Infectious Disease"/>
            <person name="Wu L."/>
            <person name="Ma J."/>
        </authorList>
    </citation>
    <scope>NUCLEOTIDE SEQUENCE [LARGE SCALE GENOMIC DNA]</scope>
    <source>
        <strain evidence="3">CGMCC 1.12702</strain>
    </source>
</reference>
<protein>
    <submittedName>
        <fullName evidence="2">Phage baseplate assembly protein V</fullName>
    </submittedName>
</protein>
<dbReference type="InterPro" id="IPR044033">
    <property type="entry name" value="GpV-like_apex"/>
</dbReference>
<dbReference type="InterPro" id="IPR006531">
    <property type="entry name" value="Gp5/Vgr_OB"/>
</dbReference>